<evidence type="ECO:0000256" key="2">
    <source>
        <dbReference type="SAM" id="Coils"/>
    </source>
</evidence>
<protein>
    <submittedName>
        <fullName evidence="4">Universal stress protein</fullName>
    </submittedName>
</protein>
<evidence type="ECO:0000256" key="1">
    <source>
        <dbReference type="ARBA" id="ARBA00008791"/>
    </source>
</evidence>
<dbReference type="Gene3D" id="3.40.50.620">
    <property type="entry name" value="HUPs"/>
    <property type="match status" value="2"/>
</dbReference>
<feature type="coiled-coil region" evidence="2">
    <location>
        <begin position="51"/>
        <end position="78"/>
    </location>
</feature>
<feature type="domain" description="UspA" evidence="3">
    <location>
        <begin position="151"/>
        <end position="270"/>
    </location>
</feature>
<dbReference type="InterPro" id="IPR006015">
    <property type="entry name" value="Universal_stress_UspA"/>
</dbReference>
<evidence type="ECO:0000313" key="5">
    <source>
        <dbReference type="Proteomes" id="UP001165367"/>
    </source>
</evidence>
<comment type="caution">
    <text evidence="4">The sequence shown here is derived from an EMBL/GenBank/DDBJ whole genome shotgun (WGS) entry which is preliminary data.</text>
</comment>
<organism evidence="4 5">
    <name type="scientific">Terrimonas ginsenosidimutans</name>
    <dbReference type="NCBI Taxonomy" id="2908004"/>
    <lineage>
        <taxon>Bacteria</taxon>
        <taxon>Pseudomonadati</taxon>
        <taxon>Bacteroidota</taxon>
        <taxon>Chitinophagia</taxon>
        <taxon>Chitinophagales</taxon>
        <taxon>Chitinophagaceae</taxon>
        <taxon>Terrimonas</taxon>
    </lineage>
</organism>
<dbReference type="Pfam" id="PF00582">
    <property type="entry name" value="Usp"/>
    <property type="match status" value="2"/>
</dbReference>
<keyword evidence="2" id="KW-0175">Coiled coil</keyword>
<dbReference type="InterPro" id="IPR006016">
    <property type="entry name" value="UspA"/>
</dbReference>
<name>A0ABS9KKY8_9BACT</name>
<dbReference type="SUPFAM" id="SSF52402">
    <property type="entry name" value="Adenine nucleotide alpha hydrolases-like"/>
    <property type="match status" value="2"/>
</dbReference>
<dbReference type="PRINTS" id="PR01438">
    <property type="entry name" value="UNVRSLSTRESS"/>
</dbReference>
<reference evidence="4" key="1">
    <citation type="submission" date="2022-01" db="EMBL/GenBank/DDBJ databases">
        <authorList>
            <person name="Jo J.-H."/>
            <person name="Im W.-T."/>
        </authorList>
    </citation>
    <scope>NUCLEOTIDE SEQUENCE</scope>
    <source>
        <strain evidence="4">NA20</strain>
    </source>
</reference>
<proteinExistence type="inferred from homology"/>
<evidence type="ECO:0000313" key="4">
    <source>
        <dbReference type="EMBL" id="MCG2612980.1"/>
    </source>
</evidence>
<keyword evidence="5" id="KW-1185">Reference proteome</keyword>
<dbReference type="InterPro" id="IPR014729">
    <property type="entry name" value="Rossmann-like_a/b/a_fold"/>
</dbReference>
<dbReference type="PANTHER" id="PTHR46268:SF6">
    <property type="entry name" value="UNIVERSAL STRESS PROTEIN UP12"/>
    <property type="match status" value="1"/>
</dbReference>
<dbReference type="Proteomes" id="UP001165367">
    <property type="component" value="Unassembled WGS sequence"/>
</dbReference>
<comment type="similarity">
    <text evidence="1">Belongs to the universal stress protein A family.</text>
</comment>
<dbReference type="EMBL" id="JAKLTR010000001">
    <property type="protein sequence ID" value="MCG2612980.1"/>
    <property type="molecule type" value="Genomic_DNA"/>
</dbReference>
<gene>
    <name evidence="4" type="ORF">LZZ85_01770</name>
</gene>
<dbReference type="PANTHER" id="PTHR46268">
    <property type="entry name" value="STRESS RESPONSE PROTEIN NHAX"/>
    <property type="match status" value="1"/>
</dbReference>
<evidence type="ECO:0000259" key="3">
    <source>
        <dbReference type="Pfam" id="PF00582"/>
    </source>
</evidence>
<accession>A0ABS9KKY8</accession>
<feature type="domain" description="UspA" evidence="3">
    <location>
        <begin position="1"/>
        <end position="141"/>
    </location>
</feature>
<sequence>MKTIIVPTDFSPVAINATNYAIDMALAINASLMLLHIYQIPVAITDTPLILVSVEDLKADAEKRLDIARQELERVTGGKIKIYTEARLGNVTDELEDLGSKTQPYAIIMGTTGSSAVERVIFGSNTLNVIKHVTWPVICVPTGKGYGNGIKKIGLACDLREVAETIPAEGLKKFAAQFDAEFHILNIHFEETPEASSEQSSLLQAALSELNPQFHFIKHKDIEDGVHEFAEKNNLDLIITIPKKHKLLEGLFKKSSTKQLIYHSHIPVVTLHN</sequence>
<dbReference type="RefSeq" id="WP_237868206.1">
    <property type="nucleotide sequence ID" value="NZ_JAKLTR010000001.1"/>
</dbReference>
<dbReference type="CDD" id="cd00293">
    <property type="entry name" value="USP-like"/>
    <property type="match status" value="1"/>
</dbReference>